<dbReference type="EMBL" id="CP000473">
    <property type="protein sequence ID" value="ABJ81933.1"/>
    <property type="molecule type" value="Genomic_DNA"/>
</dbReference>
<dbReference type="Gene3D" id="2.180.10.10">
    <property type="entry name" value="RHS repeat-associated core"/>
    <property type="match status" value="1"/>
</dbReference>
<organism evidence="1">
    <name type="scientific">Solibacter usitatus (strain Ellin6076)</name>
    <dbReference type="NCBI Taxonomy" id="234267"/>
    <lineage>
        <taxon>Bacteria</taxon>
        <taxon>Pseudomonadati</taxon>
        <taxon>Acidobacteriota</taxon>
        <taxon>Terriglobia</taxon>
        <taxon>Bryobacterales</taxon>
        <taxon>Solibacteraceae</taxon>
        <taxon>Candidatus Solibacter</taxon>
    </lineage>
</organism>
<dbReference type="AlphaFoldDB" id="Q02AI3"/>
<dbReference type="InterPro" id="IPR031325">
    <property type="entry name" value="RHS_repeat"/>
</dbReference>
<dbReference type="OrthoDB" id="134619at2"/>
<dbReference type="HOGENOM" id="CLU_1516959_0_0_0"/>
<dbReference type="eggNOG" id="COG3209">
    <property type="taxonomic scope" value="Bacteria"/>
</dbReference>
<dbReference type="InParanoid" id="Q02AI3"/>
<reference evidence="1" key="1">
    <citation type="submission" date="2006-10" db="EMBL/GenBank/DDBJ databases">
        <title>Complete sequence of Solibacter usitatus Ellin6076.</title>
        <authorList>
            <consortium name="US DOE Joint Genome Institute"/>
            <person name="Copeland A."/>
            <person name="Lucas S."/>
            <person name="Lapidus A."/>
            <person name="Barry K."/>
            <person name="Detter J.C."/>
            <person name="Glavina del Rio T."/>
            <person name="Hammon N."/>
            <person name="Israni S."/>
            <person name="Dalin E."/>
            <person name="Tice H."/>
            <person name="Pitluck S."/>
            <person name="Thompson L.S."/>
            <person name="Brettin T."/>
            <person name="Bruce D."/>
            <person name="Han C."/>
            <person name="Tapia R."/>
            <person name="Gilna P."/>
            <person name="Schmutz J."/>
            <person name="Larimer F."/>
            <person name="Land M."/>
            <person name="Hauser L."/>
            <person name="Kyrpides N."/>
            <person name="Mikhailova N."/>
            <person name="Janssen P.H."/>
            <person name="Kuske C.R."/>
            <person name="Richardson P."/>
        </authorList>
    </citation>
    <scope>NUCLEOTIDE SEQUENCE</scope>
    <source>
        <strain evidence="1">Ellin6076</strain>
    </source>
</reference>
<name>Q02AI3_SOLUE</name>
<dbReference type="KEGG" id="sus:Acid_0934"/>
<accession>Q02AI3</accession>
<proteinExistence type="predicted"/>
<sequence length="177" mass="19131">MVEPVDPGGSHQSATNYLYDVLDDLLGVCQGAGFDSNGNCQSPGLGRQFVYDSLKRLTSANNPESGLTCCGTVTSGICTGKYDDNGNLSNKTDARGSVKTFTYDNLDRLLFKSYSTPNPSDLYSAAANSVSYTWDTVSKGRLSLEQSGNSQTQYTSYSTRRINCRILRESGTIRPAT</sequence>
<dbReference type="Pfam" id="PF05593">
    <property type="entry name" value="RHS_repeat"/>
    <property type="match status" value="1"/>
</dbReference>
<dbReference type="InterPro" id="IPR006530">
    <property type="entry name" value="YD"/>
</dbReference>
<gene>
    <name evidence="1" type="ordered locus">Acid_0934</name>
</gene>
<evidence type="ECO:0000313" key="1">
    <source>
        <dbReference type="EMBL" id="ABJ81933.1"/>
    </source>
</evidence>
<protein>
    <submittedName>
        <fullName evidence="1">YD repeat protein</fullName>
    </submittedName>
</protein>
<dbReference type="NCBIfam" id="TIGR01643">
    <property type="entry name" value="YD_repeat_2x"/>
    <property type="match status" value="1"/>
</dbReference>
<dbReference type="STRING" id="234267.Acid_0934"/>